<feature type="compositionally biased region" description="Basic and acidic residues" evidence="1">
    <location>
        <begin position="13"/>
        <end position="22"/>
    </location>
</feature>
<gene>
    <name evidence="2" type="ORF">PLEPLA_LOCUS23823</name>
</gene>
<dbReference type="Proteomes" id="UP001153269">
    <property type="component" value="Unassembled WGS sequence"/>
</dbReference>
<feature type="region of interest" description="Disordered" evidence="1">
    <location>
        <begin position="81"/>
        <end position="102"/>
    </location>
</feature>
<protein>
    <submittedName>
        <fullName evidence="2">Uncharacterized protein</fullName>
    </submittedName>
</protein>
<name>A0A9N7US82_PLEPL</name>
<keyword evidence="3" id="KW-1185">Reference proteome</keyword>
<organism evidence="2 3">
    <name type="scientific">Pleuronectes platessa</name>
    <name type="common">European plaice</name>
    <dbReference type="NCBI Taxonomy" id="8262"/>
    <lineage>
        <taxon>Eukaryota</taxon>
        <taxon>Metazoa</taxon>
        <taxon>Chordata</taxon>
        <taxon>Craniata</taxon>
        <taxon>Vertebrata</taxon>
        <taxon>Euteleostomi</taxon>
        <taxon>Actinopterygii</taxon>
        <taxon>Neopterygii</taxon>
        <taxon>Teleostei</taxon>
        <taxon>Neoteleostei</taxon>
        <taxon>Acanthomorphata</taxon>
        <taxon>Carangaria</taxon>
        <taxon>Pleuronectiformes</taxon>
        <taxon>Pleuronectoidei</taxon>
        <taxon>Pleuronectidae</taxon>
        <taxon>Pleuronectes</taxon>
    </lineage>
</organism>
<evidence type="ECO:0000313" key="2">
    <source>
        <dbReference type="EMBL" id="CAB1435778.1"/>
    </source>
</evidence>
<evidence type="ECO:0000256" key="1">
    <source>
        <dbReference type="SAM" id="MobiDB-lite"/>
    </source>
</evidence>
<evidence type="ECO:0000313" key="3">
    <source>
        <dbReference type="Proteomes" id="UP001153269"/>
    </source>
</evidence>
<sequence>MRAGADLPGRGSESPDVKEIRRGPPPAAGAAHTAHKKRRELQFCDPVSPAHNRSFHKAVHEIWPTFQYPSSRACVKGCDPLGEEDSGSAPCQTECPPIQSTQ</sequence>
<comment type="caution">
    <text evidence="2">The sequence shown here is derived from an EMBL/GenBank/DDBJ whole genome shotgun (WGS) entry which is preliminary data.</text>
</comment>
<accession>A0A9N7US82</accession>
<proteinExistence type="predicted"/>
<reference evidence="2" key="1">
    <citation type="submission" date="2020-03" db="EMBL/GenBank/DDBJ databases">
        <authorList>
            <person name="Weist P."/>
        </authorList>
    </citation>
    <scope>NUCLEOTIDE SEQUENCE</scope>
</reference>
<dbReference type="AlphaFoldDB" id="A0A9N7US82"/>
<feature type="region of interest" description="Disordered" evidence="1">
    <location>
        <begin position="1"/>
        <end position="38"/>
    </location>
</feature>
<dbReference type="EMBL" id="CADEAL010001809">
    <property type="protein sequence ID" value="CAB1435778.1"/>
    <property type="molecule type" value="Genomic_DNA"/>
</dbReference>